<evidence type="ECO:0000259" key="3">
    <source>
        <dbReference type="Pfam" id="PF01467"/>
    </source>
</evidence>
<accession>A0ABT5K0D5</accession>
<feature type="domain" description="Cytidyltransferase-like" evidence="3">
    <location>
        <begin position="18"/>
        <end position="150"/>
    </location>
</feature>
<keyword evidence="2 4" id="KW-0548">Nucleotidyltransferase</keyword>
<dbReference type="RefSeq" id="WP_273670550.1">
    <property type="nucleotide sequence ID" value="NZ_JAQQXR010000003.1"/>
</dbReference>
<evidence type="ECO:0000313" key="4">
    <source>
        <dbReference type="EMBL" id="MDC8757873.1"/>
    </source>
</evidence>
<keyword evidence="5" id="KW-1185">Reference proteome</keyword>
<comment type="caution">
    <text evidence="4">The sequence shown here is derived from an EMBL/GenBank/DDBJ whole genome shotgun (WGS) entry which is preliminary data.</text>
</comment>
<sequence length="163" mass="17127">MPATATAPPAGATAARALAVGVFDLFHVGHLRYLQFIRARCATLVVAVTRDATVLDKKGRAPVVPQDERIEIVRGLGWVDEALLQPCSLDDSAAAADWIAALGVDHVFIGDDWRGSARLARLQPALAARGIGLGFTPRAAQVSSSALRERILARAGNPGREGG</sequence>
<organism evidence="4 5">
    <name type="scientific">Janthinobacterium fluminis</name>
    <dbReference type="NCBI Taxonomy" id="2987524"/>
    <lineage>
        <taxon>Bacteria</taxon>
        <taxon>Pseudomonadati</taxon>
        <taxon>Pseudomonadota</taxon>
        <taxon>Betaproteobacteria</taxon>
        <taxon>Burkholderiales</taxon>
        <taxon>Oxalobacteraceae</taxon>
        <taxon>Janthinobacterium</taxon>
    </lineage>
</organism>
<dbReference type="NCBIfam" id="TIGR00125">
    <property type="entry name" value="cyt_tran_rel"/>
    <property type="match status" value="1"/>
</dbReference>
<dbReference type="SUPFAM" id="SSF52374">
    <property type="entry name" value="Nucleotidylyl transferase"/>
    <property type="match status" value="1"/>
</dbReference>
<dbReference type="InterPro" id="IPR014729">
    <property type="entry name" value="Rossmann-like_a/b/a_fold"/>
</dbReference>
<dbReference type="Pfam" id="PF01467">
    <property type="entry name" value="CTP_transf_like"/>
    <property type="match status" value="1"/>
</dbReference>
<dbReference type="Proteomes" id="UP001221208">
    <property type="component" value="Unassembled WGS sequence"/>
</dbReference>
<evidence type="ECO:0000256" key="1">
    <source>
        <dbReference type="ARBA" id="ARBA00022679"/>
    </source>
</evidence>
<dbReference type="InterPro" id="IPR004821">
    <property type="entry name" value="Cyt_trans-like"/>
</dbReference>
<dbReference type="PANTHER" id="PTHR43793:SF1">
    <property type="entry name" value="FAD SYNTHASE"/>
    <property type="match status" value="1"/>
</dbReference>
<evidence type="ECO:0000256" key="2">
    <source>
        <dbReference type="ARBA" id="ARBA00022695"/>
    </source>
</evidence>
<name>A0ABT5K0D5_9BURK</name>
<dbReference type="Gene3D" id="3.40.50.620">
    <property type="entry name" value="HUPs"/>
    <property type="match status" value="1"/>
</dbReference>
<evidence type="ECO:0000313" key="5">
    <source>
        <dbReference type="Proteomes" id="UP001221208"/>
    </source>
</evidence>
<proteinExistence type="predicted"/>
<dbReference type="GO" id="GO:0016779">
    <property type="term" value="F:nucleotidyltransferase activity"/>
    <property type="evidence" value="ECO:0007669"/>
    <property type="project" value="UniProtKB-KW"/>
</dbReference>
<dbReference type="InterPro" id="IPR050385">
    <property type="entry name" value="Archaeal_FAD_synthase"/>
</dbReference>
<keyword evidence="1" id="KW-0808">Transferase</keyword>
<gene>
    <name evidence="4" type="ORF">OIK44_09760</name>
</gene>
<reference evidence="4 5" key="1">
    <citation type="submission" date="2022-10" db="EMBL/GenBank/DDBJ databases">
        <title>Janthinobacterium sp. hw3 Genome sequencing.</title>
        <authorList>
            <person name="Park S."/>
        </authorList>
    </citation>
    <scope>NUCLEOTIDE SEQUENCE [LARGE SCALE GENOMIC DNA]</scope>
    <source>
        <strain evidence="5">hw3</strain>
    </source>
</reference>
<dbReference type="PANTHER" id="PTHR43793">
    <property type="entry name" value="FAD SYNTHASE"/>
    <property type="match status" value="1"/>
</dbReference>
<dbReference type="EMBL" id="JAQQXR010000003">
    <property type="protein sequence ID" value="MDC8757873.1"/>
    <property type="molecule type" value="Genomic_DNA"/>
</dbReference>
<protein>
    <submittedName>
        <fullName evidence="4">Adenylyltransferase/cytidyltransferase family protein</fullName>
    </submittedName>
</protein>